<dbReference type="CTD" id="8590664"/>
<dbReference type="GO" id="GO:0004124">
    <property type="term" value="F:cysteine synthase activity"/>
    <property type="evidence" value="ECO:0000318"/>
    <property type="project" value="GO_Central"/>
</dbReference>
<evidence type="ECO:0000313" key="11">
    <source>
        <dbReference type="EMBL" id="CAP21487.2"/>
    </source>
</evidence>
<evidence type="ECO:0000256" key="1">
    <source>
        <dbReference type="ARBA" id="ARBA00001933"/>
    </source>
</evidence>
<dbReference type="SUPFAM" id="SSF53686">
    <property type="entry name" value="Tryptophan synthase beta subunit-like PLP-dependent enzymes"/>
    <property type="match status" value="1"/>
</dbReference>
<sequence length="338" mass="37319">MSRELMVADGGETIGNTPLVLLRNITKGLDARIAVKIEYLNPSCSVKDRIAKSMVDEAEKAGRIVPGKTVLVEGTSGNLGIALAHIGKIRGYKVILVMPETMSVERRAMLRAYGAEVILSDPMEGHPGVIKKVEMLCEKLTNAICLDQFSNPANPAAHYRTTGPEIWRQTQGKVDMVCFGVGSSGTLTGVGRYLRQQNPDIKIYPVEPYESSVLSGFPRGKHRIQGKYWCWHHSWQRGSFLFTEVIRVKSDDAMTMARRLADEEAILGGISSGANVVAAVELARRPENKGKLIVTTVNSFAERYFTTELYSNVLNDVSKLKWSNDEEAVMIAKKYLGI</sequence>
<dbReference type="AlphaFoldDB" id="A8WLY8"/>
<dbReference type="InterPro" id="IPR005856">
    <property type="entry name" value="Cys_synth"/>
</dbReference>
<evidence type="ECO:0000256" key="5">
    <source>
        <dbReference type="ARBA" id="ARBA00022898"/>
    </source>
</evidence>
<dbReference type="Pfam" id="PF00291">
    <property type="entry name" value="PALP"/>
    <property type="match status" value="1"/>
</dbReference>
<comment type="similarity">
    <text evidence="2 9">Belongs to the cysteine synthase/cystathionine beta-synthase family.</text>
</comment>
<feature type="binding site" evidence="7">
    <location>
        <begin position="182"/>
        <end position="186"/>
    </location>
    <ligand>
        <name>pyridoxal 5'-phosphate</name>
        <dbReference type="ChEBI" id="CHEBI:597326"/>
    </ligand>
</feature>
<dbReference type="EMBL" id="HE601432">
    <property type="protein sequence ID" value="CAP21487.2"/>
    <property type="molecule type" value="Genomic_DNA"/>
</dbReference>
<dbReference type="eggNOG" id="KOG1252">
    <property type="taxonomic scope" value="Eukaryota"/>
</dbReference>
<feature type="binding site" evidence="7">
    <location>
        <position position="271"/>
    </location>
    <ligand>
        <name>pyridoxal 5'-phosphate</name>
        <dbReference type="ChEBI" id="CHEBI:597326"/>
    </ligand>
</feature>
<dbReference type="HOGENOM" id="CLU_021018_1_2_1"/>
<evidence type="ECO:0000313" key="12">
    <source>
        <dbReference type="Proteomes" id="UP000008549"/>
    </source>
</evidence>
<dbReference type="InterPro" id="IPR005859">
    <property type="entry name" value="CysK"/>
</dbReference>
<keyword evidence="12" id="KW-1185">Reference proteome</keyword>
<feature type="binding site" evidence="7">
    <location>
        <position position="78"/>
    </location>
    <ligand>
        <name>pyridoxal 5'-phosphate</name>
        <dbReference type="ChEBI" id="CHEBI:597326"/>
    </ligand>
</feature>
<reference evidence="11 12" key="2">
    <citation type="journal article" date="2011" name="PLoS Genet.">
        <title>Caenorhabditis briggsae recombinant inbred line genotypes reveal inter-strain incompatibility and the evolution of recombination.</title>
        <authorList>
            <person name="Ross J.A."/>
            <person name="Koboldt D.C."/>
            <person name="Staisch J.E."/>
            <person name="Chamberlin H.M."/>
            <person name="Gupta B.P."/>
            <person name="Miller R.D."/>
            <person name="Baird S.E."/>
            <person name="Haag E.S."/>
        </authorList>
    </citation>
    <scope>NUCLEOTIDE SEQUENCE [LARGE SCALE GENOMIC DNA]</scope>
    <source>
        <strain evidence="11 12">AF16</strain>
    </source>
</reference>
<comment type="catalytic activity">
    <reaction evidence="9">
        <text>O-acetyl-L-serine + hydrogen sulfide = L-cysteine + acetate</text>
        <dbReference type="Rhea" id="RHEA:14829"/>
        <dbReference type="ChEBI" id="CHEBI:29919"/>
        <dbReference type="ChEBI" id="CHEBI:30089"/>
        <dbReference type="ChEBI" id="CHEBI:35235"/>
        <dbReference type="ChEBI" id="CHEBI:58340"/>
        <dbReference type="EC" id="2.5.1.47"/>
    </reaction>
</comment>
<comment type="cofactor">
    <cofactor evidence="1 7 9">
        <name>pyridoxal 5'-phosphate</name>
        <dbReference type="ChEBI" id="CHEBI:597326"/>
    </cofactor>
</comment>
<dbReference type="KEGG" id="cbr:CBG_25013"/>
<dbReference type="OMA" id="NAWIPQQ"/>
<accession>A8WLY8</accession>
<keyword evidence="4 9" id="KW-0808">Transferase</keyword>
<dbReference type="FunFam" id="3.40.50.1100:FF:000006">
    <property type="entry name" value="Cysteine synthase"/>
    <property type="match status" value="1"/>
</dbReference>
<dbReference type="NCBIfam" id="TIGR01139">
    <property type="entry name" value="cysK"/>
    <property type="match status" value="1"/>
</dbReference>
<dbReference type="Proteomes" id="UP000008549">
    <property type="component" value="Unassembled WGS sequence"/>
</dbReference>
<evidence type="ECO:0000259" key="10">
    <source>
        <dbReference type="Pfam" id="PF00291"/>
    </source>
</evidence>
<evidence type="ECO:0000256" key="9">
    <source>
        <dbReference type="RuleBase" id="RU003985"/>
    </source>
</evidence>
<gene>
    <name evidence="11 13" type="ORF">CBG25013</name>
    <name evidence="11" type="ORF">CBG_25013</name>
</gene>
<dbReference type="InterPro" id="IPR050214">
    <property type="entry name" value="Cys_Synth/Cystath_Beta-Synth"/>
</dbReference>
<evidence type="ECO:0000256" key="8">
    <source>
        <dbReference type="PIRSR" id="PIRSR605856-51"/>
    </source>
</evidence>
<dbReference type="EC" id="2.5.1.47" evidence="9"/>
<evidence type="ECO:0000256" key="3">
    <source>
        <dbReference type="ARBA" id="ARBA00022605"/>
    </source>
</evidence>
<feature type="domain" description="Tryptophan synthase beta chain-like PALP" evidence="10">
    <location>
        <begin position="13"/>
        <end position="296"/>
    </location>
</feature>
<dbReference type="NCBIfam" id="TIGR01136">
    <property type="entry name" value="cysKM"/>
    <property type="match status" value="1"/>
</dbReference>
<dbReference type="InterPro" id="IPR001216">
    <property type="entry name" value="P-phosphate_BS"/>
</dbReference>
<dbReference type="Gene3D" id="3.40.50.1100">
    <property type="match status" value="2"/>
</dbReference>
<dbReference type="STRING" id="6238.A8WLY8"/>
<feature type="modified residue" description="N6-(pyridoxal phosphate)lysine" evidence="8">
    <location>
        <position position="47"/>
    </location>
</feature>
<protein>
    <recommendedName>
        <fullName evidence="9">Cysteine synthase</fullName>
        <ecNumber evidence="9">2.5.1.47</ecNumber>
    </recommendedName>
</protein>
<organism evidence="11 12">
    <name type="scientific">Caenorhabditis briggsae</name>
    <dbReference type="NCBI Taxonomy" id="6238"/>
    <lineage>
        <taxon>Eukaryota</taxon>
        <taxon>Metazoa</taxon>
        <taxon>Ecdysozoa</taxon>
        <taxon>Nematoda</taxon>
        <taxon>Chromadorea</taxon>
        <taxon>Rhabditida</taxon>
        <taxon>Rhabditina</taxon>
        <taxon>Rhabditomorpha</taxon>
        <taxon>Rhabditoidea</taxon>
        <taxon>Rhabditidae</taxon>
        <taxon>Peloderinae</taxon>
        <taxon>Caenorhabditis</taxon>
    </lineage>
</organism>
<dbReference type="PANTHER" id="PTHR10314">
    <property type="entry name" value="CYSTATHIONINE BETA-SYNTHASE"/>
    <property type="match status" value="1"/>
</dbReference>
<keyword evidence="3 9" id="KW-0028">Amino-acid biosynthesis</keyword>
<evidence type="ECO:0000256" key="2">
    <source>
        <dbReference type="ARBA" id="ARBA00007103"/>
    </source>
</evidence>
<name>A8WLY8_CAEBR</name>
<evidence type="ECO:0000313" key="13">
    <source>
        <dbReference type="WormBase" id="CBG25013"/>
    </source>
</evidence>
<dbReference type="GO" id="GO:0006535">
    <property type="term" value="P:cysteine biosynthetic process from serine"/>
    <property type="evidence" value="ECO:0000318"/>
    <property type="project" value="GO_Central"/>
</dbReference>
<dbReference type="GeneID" id="8590664"/>
<dbReference type="CDD" id="cd01561">
    <property type="entry name" value="CBS_like"/>
    <property type="match status" value="1"/>
</dbReference>
<evidence type="ECO:0000256" key="6">
    <source>
        <dbReference type="ARBA" id="ARBA00023192"/>
    </source>
</evidence>
<dbReference type="GO" id="GO:0005737">
    <property type="term" value="C:cytoplasm"/>
    <property type="evidence" value="ECO:0000318"/>
    <property type="project" value="GO_Central"/>
</dbReference>
<dbReference type="WormBase" id="CBG25013">
    <property type="protein sequence ID" value="CBP48659"/>
    <property type="gene ID" value="WBGene00042990"/>
</dbReference>
<dbReference type="InterPro" id="IPR036052">
    <property type="entry name" value="TrpB-like_PALP_sf"/>
</dbReference>
<evidence type="ECO:0000256" key="4">
    <source>
        <dbReference type="ARBA" id="ARBA00022679"/>
    </source>
</evidence>
<dbReference type="PROSITE" id="PS00901">
    <property type="entry name" value="CYS_SYNTHASE"/>
    <property type="match status" value="1"/>
</dbReference>
<proteinExistence type="inferred from homology"/>
<keyword evidence="5 7" id="KW-0663">Pyridoxal phosphate</keyword>
<keyword evidence="6 9" id="KW-0198">Cysteine biosynthesis</keyword>
<dbReference type="RefSeq" id="XP_045091441.1">
    <property type="nucleotide sequence ID" value="XM_045241079.1"/>
</dbReference>
<dbReference type="InterPro" id="IPR001926">
    <property type="entry name" value="TrpB-like_PALP"/>
</dbReference>
<evidence type="ECO:0000256" key="7">
    <source>
        <dbReference type="PIRSR" id="PIRSR605856-50"/>
    </source>
</evidence>
<reference evidence="11 12" key="1">
    <citation type="journal article" date="2003" name="PLoS Biol.">
        <title>The genome sequence of Caenorhabditis briggsae: a platform for comparative genomics.</title>
        <authorList>
            <person name="Stein L.D."/>
            <person name="Bao Z."/>
            <person name="Blasiar D."/>
            <person name="Blumenthal T."/>
            <person name="Brent M.R."/>
            <person name="Chen N."/>
            <person name="Chinwalla A."/>
            <person name="Clarke L."/>
            <person name="Clee C."/>
            <person name="Coghlan A."/>
            <person name="Coulson A."/>
            <person name="D'Eustachio P."/>
            <person name="Fitch D.H."/>
            <person name="Fulton L.A."/>
            <person name="Fulton R.E."/>
            <person name="Griffiths-Jones S."/>
            <person name="Harris T.W."/>
            <person name="Hillier L.W."/>
            <person name="Kamath R."/>
            <person name="Kuwabara P.E."/>
            <person name="Mardis E.R."/>
            <person name="Marra M.A."/>
            <person name="Miner T.L."/>
            <person name="Minx P."/>
            <person name="Mullikin J.C."/>
            <person name="Plumb R.W."/>
            <person name="Rogers J."/>
            <person name="Schein J.E."/>
            <person name="Sohrmann M."/>
            <person name="Spieth J."/>
            <person name="Stajich J.E."/>
            <person name="Wei C."/>
            <person name="Willey D."/>
            <person name="Wilson R.K."/>
            <person name="Durbin R."/>
            <person name="Waterston R.H."/>
        </authorList>
    </citation>
    <scope>NUCLEOTIDE SEQUENCE [LARGE SCALE GENOMIC DNA]</scope>
    <source>
        <strain evidence="11 12">AF16</strain>
    </source>
</reference>